<organism evidence="1 2">
    <name type="scientific">Citrus x changshan-huyou</name>
    <dbReference type="NCBI Taxonomy" id="2935761"/>
    <lineage>
        <taxon>Eukaryota</taxon>
        <taxon>Viridiplantae</taxon>
        <taxon>Streptophyta</taxon>
        <taxon>Embryophyta</taxon>
        <taxon>Tracheophyta</taxon>
        <taxon>Spermatophyta</taxon>
        <taxon>Magnoliopsida</taxon>
        <taxon>eudicotyledons</taxon>
        <taxon>Gunneridae</taxon>
        <taxon>Pentapetalae</taxon>
        <taxon>rosids</taxon>
        <taxon>malvids</taxon>
        <taxon>Sapindales</taxon>
        <taxon>Rutaceae</taxon>
        <taxon>Aurantioideae</taxon>
        <taxon>Citrus</taxon>
    </lineage>
</organism>
<name>A0AAP0MCY9_9ROSI</name>
<evidence type="ECO:0000313" key="2">
    <source>
        <dbReference type="Proteomes" id="UP001428341"/>
    </source>
</evidence>
<protein>
    <submittedName>
        <fullName evidence="1">Uncharacterized protein</fullName>
    </submittedName>
</protein>
<dbReference type="EMBL" id="JBCGBO010000005">
    <property type="protein sequence ID" value="KAK9201733.1"/>
    <property type="molecule type" value="Genomic_DNA"/>
</dbReference>
<proteinExistence type="predicted"/>
<comment type="caution">
    <text evidence="1">The sequence shown here is derived from an EMBL/GenBank/DDBJ whole genome shotgun (WGS) entry which is preliminary data.</text>
</comment>
<gene>
    <name evidence="1" type="ORF">WN944_016939</name>
</gene>
<dbReference type="AlphaFoldDB" id="A0AAP0MCY9"/>
<sequence>MRYLTGLLCTVHLKFGGGENERESGNNGGRSETREMSFQNEIHACKTVKWRLEVKPVYPGVHTPTLKLANSSFYGKESWLALCRYVHVRGVSHPLETWRALESGPGYLCSNCRSMRGTSSYSGVMRGTSDRAGCLKSWQVIESKVVEEVYKRRKSIVVVLILIGKASDDISDRERSEMFVSVEGDDGGGRRRRWWW</sequence>
<accession>A0AAP0MCY9</accession>
<evidence type="ECO:0000313" key="1">
    <source>
        <dbReference type="EMBL" id="KAK9201733.1"/>
    </source>
</evidence>
<keyword evidence="2" id="KW-1185">Reference proteome</keyword>
<reference evidence="1 2" key="1">
    <citation type="submission" date="2024-05" db="EMBL/GenBank/DDBJ databases">
        <title>Haplotype-resolved chromosome-level genome assembly of Huyou (Citrus changshanensis).</title>
        <authorList>
            <person name="Miao C."/>
            <person name="Chen W."/>
            <person name="Wu Y."/>
            <person name="Wang L."/>
            <person name="Zhao S."/>
            <person name="Grierson D."/>
            <person name="Xu C."/>
            <person name="Chen K."/>
        </authorList>
    </citation>
    <scope>NUCLEOTIDE SEQUENCE [LARGE SCALE GENOMIC DNA]</scope>
    <source>
        <strain evidence="1">01-14</strain>
        <tissue evidence="1">Leaf</tissue>
    </source>
</reference>
<dbReference type="Proteomes" id="UP001428341">
    <property type="component" value="Unassembled WGS sequence"/>
</dbReference>